<protein>
    <recommendedName>
        <fullName evidence="1">DUF4283 domain-containing protein</fullName>
    </recommendedName>
</protein>
<dbReference type="InterPro" id="IPR025558">
    <property type="entry name" value="DUF4283"/>
</dbReference>
<gene>
    <name evidence="2" type="ORF">TCM_040554</name>
</gene>
<dbReference type="eggNOG" id="ENOG502SWSG">
    <property type="taxonomic scope" value="Eukaryota"/>
</dbReference>
<evidence type="ECO:0000313" key="2">
    <source>
        <dbReference type="EMBL" id="EOY32562.1"/>
    </source>
</evidence>
<dbReference type="EMBL" id="CM001887">
    <property type="protein sequence ID" value="EOY32562.1"/>
    <property type="molecule type" value="Genomic_DNA"/>
</dbReference>
<evidence type="ECO:0000259" key="1">
    <source>
        <dbReference type="Pfam" id="PF14111"/>
    </source>
</evidence>
<keyword evidence="3" id="KW-1185">Reference proteome</keyword>
<proteinExistence type="predicted"/>
<name>A0A061GTR4_THECC</name>
<organism evidence="2 3">
    <name type="scientific">Theobroma cacao</name>
    <name type="common">Cacao</name>
    <name type="synonym">Cocoa</name>
    <dbReference type="NCBI Taxonomy" id="3641"/>
    <lineage>
        <taxon>Eukaryota</taxon>
        <taxon>Viridiplantae</taxon>
        <taxon>Streptophyta</taxon>
        <taxon>Embryophyta</taxon>
        <taxon>Tracheophyta</taxon>
        <taxon>Spermatophyta</taxon>
        <taxon>Magnoliopsida</taxon>
        <taxon>eudicotyledons</taxon>
        <taxon>Gunneridae</taxon>
        <taxon>Pentapetalae</taxon>
        <taxon>rosids</taxon>
        <taxon>malvids</taxon>
        <taxon>Malvales</taxon>
        <taxon>Malvaceae</taxon>
        <taxon>Byttnerioideae</taxon>
        <taxon>Theobroma</taxon>
    </lineage>
</organism>
<dbReference type="InParanoid" id="A0A061GTR4"/>
<reference evidence="2 3" key="1">
    <citation type="journal article" date="2013" name="Genome Biol.">
        <title>The genome sequence of the most widely cultivated cacao type and its use to identify candidate genes regulating pod color.</title>
        <authorList>
            <person name="Motamayor J.C."/>
            <person name="Mockaitis K."/>
            <person name="Schmutz J."/>
            <person name="Haiminen N."/>
            <person name="Iii D.L."/>
            <person name="Cornejo O."/>
            <person name="Findley S.D."/>
            <person name="Zheng P."/>
            <person name="Utro F."/>
            <person name="Royaert S."/>
            <person name="Saski C."/>
            <person name="Jenkins J."/>
            <person name="Podicheti R."/>
            <person name="Zhao M."/>
            <person name="Scheffler B.E."/>
            <person name="Stack J.C."/>
            <person name="Feltus F.A."/>
            <person name="Mustiga G.M."/>
            <person name="Amores F."/>
            <person name="Phillips W."/>
            <person name="Marelli J.P."/>
            <person name="May G.D."/>
            <person name="Shapiro H."/>
            <person name="Ma J."/>
            <person name="Bustamante C.D."/>
            <person name="Schnell R.J."/>
            <person name="Main D."/>
            <person name="Gilbert D."/>
            <person name="Parida L."/>
            <person name="Kuhn D.N."/>
        </authorList>
    </citation>
    <scope>NUCLEOTIDE SEQUENCE [LARGE SCALE GENOMIC DNA]</scope>
    <source>
        <strain evidence="3">cv. Matina 1-6</strain>
    </source>
</reference>
<sequence>MEADPTKDPPMLVRKNKELNAIKVGSERGRFHLDSNADSTQQNISHDADQALDAGNTARSFYCKILMQKDQETLQPDKESEKEGDLIDDFDSNEETNEVVIKGLYIQLNREEKKRIQGPWRNTLIVKLLGRGISYTYLCNRVKQLWSLIGDFQVKDFDNGYHCFRFNSRVDYNYVLSKEKNSILNNAAKIQNNIGPLDVVTLSHELMNKEAGNGKQYRRKIVTLKREDDTWCYDQVELENLILQFYKRLYADDGVKFSLLKSSWQRLDEFDVLPIHIVHMIAVTFIDPLSDDSDIEVWLMTNDGEFSVKTAY</sequence>
<dbReference type="Pfam" id="PF14111">
    <property type="entry name" value="DUF4283"/>
    <property type="match status" value="1"/>
</dbReference>
<dbReference type="AlphaFoldDB" id="A0A061GTR4"/>
<accession>A0A061GTR4</accession>
<dbReference type="Gramene" id="EOY32562">
    <property type="protein sequence ID" value="EOY32562"/>
    <property type="gene ID" value="TCM_040554"/>
</dbReference>
<evidence type="ECO:0000313" key="3">
    <source>
        <dbReference type="Proteomes" id="UP000026915"/>
    </source>
</evidence>
<dbReference type="HOGENOM" id="CLU_892573_0_0_1"/>
<feature type="domain" description="DUF4283" evidence="1">
    <location>
        <begin position="120"/>
        <end position="183"/>
    </location>
</feature>
<dbReference type="Proteomes" id="UP000026915">
    <property type="component" value="Chromosome 9"/>
</dbReference>